<dbReference type="Proteomes" id="UP000287766">
    <property type="component" value="Unassembled WGS sequence"/>
</dbReference>
<gene>
    <name evidence="1" type="ORF">CWE22_11055</name>
</gene>
<name>A0A7Z6ZRR3_9GAMM</name>
<comment type="caution">
    <text evidence="1">The sequence shown here is derived from an EMBL/GenBank/DDBJ whole genome shotgun (WGS) entry which is preliminary data.</text>
</comment>
<sequence>MATENHWQVVPFDEFELPSAPARTIMQKGLDKFKRIVGITKSEQNDSQQDDAPHYREFDRAPAVAALESSFGDWADDDNATSVRWLISPPYSGAGQCARDWAKQRQWTLPEPPPAENLSQDSLAAWQGPKKGQPWVLTTLSAYWLRDTQRMTFLRTLLAALMRGDFGKGLVVCDSWTFAFIQRAWTFEIPHSYCFAAATPELLQQVGIEARTKQARELLAETRGNLGVTMAIWALQQQENPTRPELPRDCNDFTAFILHSLLLHHGLSEQQLISVLPLIPAAQRNVQLANLAAHHIIEPKNNQWRVAVTAYPLVRDMLAGRGFWLDQF</sequence>
<organism evidence="1 2">
    <name type="scientific">Pseudidiomarina aestuarii</name>
    <dbReference type="NCBI Taxonomy" id="624146"/>
    <lineage>
        <taxon>Bacteria</taxon>
        <taxon>Pseudomonadati</taxon>
        <taxon>Pseudomonadota</taxon>
        <taxon>Gammaproteobacteria</taxon>
        <taxon>Alteromonadales</taxon>
        <taxon>Idiomarinaceae</taxon>
        <taxon>Pseudidiomarina</taxon>
    </lineage>
</organism>
<evidence type="ECO:0000313" key="2">
    <source>
        <dbReference type="Proteomes" id="UP000287766"/>
    </source>
</evidence>
<protein>
    <submittedName>
        <fullName evidence="1">Uncharacterized protein</fullName>
    </submittedName>
</protein>
<evidence type="ECO:0000313" key="1">
    <source>
        <dbReference type="EMBL" id="RUO38958.1"/>
    </source>
</evidence>
<accession>A0A7Z6ZRR3</accession>
<keyword evidence="2" id="KW-1185">Reference proteome</keyword>
<proteinExistence type="predicted"/>
<dbReference type="AlphaFoldDB" id="A0A7Z6ZRR3"/>
<dbReference type="EMBL" id="PIPR01000004">
    <property type="protein sequence ID" value="RUO38958.1"/>
    <property type="molecule type" value="Genomic_DNA"/>
</dbReference>
<reference evidence="2" key="1">
    <citation type="journal article" date="2018" name="Front. Microbiol.">
        <title>Genome-Based Analysis Reveals the Taxonomy and Diversity of the Family Idiomarinaceae.</title>
        <authorList>
            <person name="Liu Y."/>
            <person name="Lai Q."/>
            <person name="Shao Z."/>
        </authorList>
    </citation>
    <scope>NUCLEOTIDE SEQUENCE [LARGE SCALE GENOMIC DNA]</scope>
    <source>
        <strain evidence="2">KYW314</strain>
    </source>
</reference>
<dbReference type="RefSeq" id="WP_169931557.1">
    <property type="nucleotide sequence ID" value="NZ_PIPR01000004.1"/>
</dbReference>